<accession>A2FBH3</accession>
<dbReference type="GO" id="GO:0006355">
    <property type="term" value="P:regulation of DNA-templated transcription"/>
    <property type="evidence" value="ECO:0007669"/>
    <property type="project" value="InterPro"/>
</dbReference>
<gene>
    <name evidence="5" type="ORF">TVAG_080200</name>
</gene>
<evidence type="ECO:0000256" key="2">
    <source>
        <dbReference type="ARBA" id="ARBA00023015"/>
    </source>
</evidence>
<dbReference type="VEuPathDB" id="TrichDB:TVAG_080200"/>
<sequence>MSKSPISKKPAENEDFSDLFKMEMMPPAVPQQHISLQNPKKAKNDIQQYNKIIEEDNISREFEQSMKMVPDLPFDFVQYQPEDEKINPDFPKRPAMKLLQPEMFQYYDIYILFYIFYYFPNSPYQYFAAKELKSRGWTFLNESQQWVHLISHVYETTDKDIIGKFEIFDRSPDVWDVVVRNSYSISKQEINKD</sequence>
<dbReference type="GO" id="GO:0000289">
    <property type="term" value="P:nuclear-transcribed mRNA poly(A) tail shortening"/>
    <property type="evidence" value="ECO:0000318"/>
    <property type="project" value="GO_Central"/>
</dbReference>
<dbReference type="OMA" id="WVHLISH"/>
<dbReference type="InParanoid" id="A2FBH3"/>
<feature type="domain" description="NOT2/NOT3/NOT5 C-terminal" evidence="4">
    <location>
        <begin position="79"/>
        <end position="188"/>
    </location>
</feature>
<evidence type="ECO:0000313" key="6">
    <source>
        <dbReference type="Proteomes" id="UP000001542"/>
    </source>
</evidence>
<dbReference type="GO" id="GO:0000932">
    <property type="term" value="C:P-body"/>
    <property type="evidence" value="ECO:0000318"/>
    <property type="project" value="GO_Central"/>
</dbReference>
<evidence type="ECO:0000256" key="3">
    <source>
        <dbReference type="ARBA" id="ARBA00023163"/>
    </source>
</evidence>
<keyword evidence="2" id="KW-0805">Transcription regulation</keyword>
<dbReference type="VEuPathDB" id="TrichDB:TVAGG3_1006460"/>
<dbReference type="EMBL" id="DS113702">
    <property type="protein sequence ID" value="EAX97760.1"/>
    <property type="molecule type" value="Genomic_DNA"/>
</dbReference>
<dbReference type="AlphaFoldDB" id="A2FBH3"/>
<dbReference type="KEGG" id="tva:4755548"/>
<dbReference type="SMR" id="A2FBH3"/>
<dbReference type="InterPro" id="IPR040168">
    <property type="entry name" value="Not2/3/5"/>
</dbReference>
<reference evidence="5" key="1">
    <citation type="submission" date="2006-10" db="EMBL/GenBank/DDBJ databases">
        <authorList>
            <person name="Amadeo P."/>
            <person name="Zhao Q."/>
            <person name="Wortman J."/>
            <person name="Fraser-Liggett C."/>
            <person name="Carlton J."/>
        </authorList>
    </citation>
    <scope>NUCLEOTIDE SEQUENCE</scope>
    <source>
        <strain evidence="5">G3</strain>
    </source>
</reference>
<dbReference type="STRING" id="5722.A2FBH3"/>
<dbReference type="GO" id="GO:0030015">
    <property type="term" value="C:CCR4-NOT core complex"/>
    <property type="evidence" value="ECO:0000318"/>
    <property type="project" value="GO_Central"/>
</dbReference>
<name>A2FBH3_TRIV3</name>
<dbReference type="InterPro" id="IPR007282">
    <property type="entry name" value="NOT2/3/5_C"/>
</dbReference>
<dbReference type="RefSeq" id="XP_001310690.1">
    <property type="nucleotide sequence ID" value="XM_001310689.1"/>
</dbReference>
<reference evidence="5" key="2">
    <citation type="journal article" date="2007" name="Science">
        <title>Draft genome sequence of the sexually transmitted pathogen Trichomonas vaginalis.</title>
        <authorList>
            <person name="Carlton J.M."/>
            <person name="Hirt R.P."/>
            <person name="Silva J.C."/>
            <person name="Delcher A.L."/>
            <person name="Schatz M."/>
            <person name="Zhao Q."/>
            <person name="Wortman J.R."/>
            <person name="Bidwell S.L."/>
            <person name="Alsmark U.C.M."/>
            <person name="Besteiro S."/>
            <person name="Sicheritz-Ponten T."/>
            <person name="Noel C.J."/>
            <person name="Dacks J.B."/>
            <person name="Foster P.G."/>
            <person name="Simillion C."/>
            <person name="Van de Peer Y."/>
            <person name="Miranda-Saavedra D."/>
            <person name="Barton G.J."/>
            <person name="Westrop G.D."/>
            <person name="Mueller S."/>
            <person name="Dessi D."/>
            <person name="Fiori P.L."/>
            <person name="Ren Q."/>
            <person name="Paulsen I."/>
            <person name="Zhang H."/>
            <person name="Bastida-Corcuera F.D."/>
            <person name="Simoes-Barbosa A."/>
            <person name="Brown M.T."/>
            <person name="Hayes R.D."/>
            <person name="Mukherjee M."/>
            <person name="Okumura C.Y."/>
            <person name="Schneider R."/>
            <person name="Smith A.J."/>
            <person name="Vanacova S."/>
            <person name="Villalvazo M."/>
            <person name="Haas B.J."/>
            <person name="Pertea M."/>
            <person name="Feldblyum T.V."/>
            <person name="Utterback T.R."/>
            <person name="Shu C.L."/>
            <person name="Osoegawa K."/>
            <person name="de Jong P.J."/>
            <person name="Hrdy I."/>
            <person name="Horvathova L."/>
            <person name="Zubacova Z."/>
            <person name="Dolezal P."/>
            <person name="Malik S.B."/>
            <person name="Logsdon J.M. Jr."/>
            <person name="Henze K."/>
            <person name="Gupta A."/>
            <person name="Wang C.C."/>
            <person name="Dunne R.L."/>
            <person name="Upcroft J.A."/>
            <person name="Upcroft P."/>
            <person name="White O."/>
            <person name="Salzberg S.L."/>
            <person name="Tang P."/>
            <person name="Chiu C.-H."/>
            <person name="Lee Y.-S."/>
            <person name="Embley T.M."/>
            <person name="Coombs G.H."/>
            <person name="Mottram J.C."/>
            <person name="Tachezy J."/>
            <person name="Fraser-Liggett C.M."/>
            <person name="Johnson P.J."/>
        </authorList>
    </citation>
    <scope>NUCLEOTIDE SEQUENCE [LARGE SCALE GENOMIC DNA]</scope>
    <source>
        <strain evidence="5">G3</strain>
    </source>
</reference>
<evidence type="ECO:0000259" key="4">
    <source>
        <dbReference type="Pfam" id="PF04153"/>
    </source>
</evidence>
<proteinExistence type="inferred from homology"/>
<keyword evidence="3" id="KW-0804">Transcription</keyword>
<dbReference type="Pfam" id="PF04153">
    <property type="entry name" value="NOT2_3_5_C"/>
    <property type="match status" value="1"/>
</dbReference>
<dbReference type="Gene3D" id="2.30.30.1020">
    <property type="entry name" value="CCR4-NOT complex subunit 2/3/5, C-terminal domain"/>
    <property type="match status" value="1"/>
</dbReference>
<dbReference type="InterPro" id="IPR038635">
    <property type="entry name" value="CCR4-NOT_su2/3/5_C_sf"/>
</dbReference>
<evidence type="ECO:0000256" key="1">
    <source>
        <dbReference type="ARBA" id="ARBA00007682"/>
    </source>
</evidence>
<comment type="similarity">
    <text evidence="1">Belongs to the CNOT2/3/5 family.</text>
</comment>
<protein>
    <recommendedName>
        <fullName evidence="4">NOT2/NOT3/NOT5 C-terminal domain-containing protein</fullName>
    </recommendedName>
</protein>
<dbReference type="PANTHER" id="PTHR23326">
    <property type="entry name" value="CCR4 NOT-RELATED"/>
    <property type="match status" value="1"/>
</dbReference>
<evidence type="ECO:0000313" key="5">
    <source>
        <dbReference type="EMBL" id="EAX97760.1"/>
    </source>
</evidence>
<dbReference type="Proteomes" id="UP000001542">
    <property type="component" value="Unassembled WGS sequence"/>
</dbReference>
<keyword evidence="6" id="KW-1185">Reference proteome</keyword>
<organism evidence="5 6">
    <name type="scientific">Trichomonas vaginalis (strain ATCC PRA-98 / G3)</name>
    <dbReference type="NCBI Taxonomy" id="412133"/>
    <lineage>
        <taxon>Eukaryota</taxon>
        <taxon>Metamonada</taxon>
        <taxon>Parabasalia</taxon>
        <taxon>Trichomonadida</taxon>
        <taxon>Trichomonadidae</taxon>
        <taxon>Trichomonas</taxon>
    </lineage>
</organism>